<evidence type="ECO:0000313" key="11">
    <source>
        <dbReference type="Proteomes" id="UP000438288"/>
    </source>
</evidence>
<evidence type="ECO:0000256" key="1">
    <source>
        <dbReference type="ARBA" id="ARBA00000085"/>
    </source>
</evidence>
<evidence type="ECO:0000256" key="6">
    <source>
        <dbReference type="ARBA" id="ARBA00022777"/>
    </source>
</evidence>
<dbReference type="SUPFAM" id="SSF55874">
    <property type="entry name" value="ATPase domain of HSP90 chaperone/DNA topoisomerase II/histidine kinase"/>
    <property type="match status" value="2"/>
</dbReference>
<evidence type="ECO:0000256" key="5">
    <source>
        <dbReference type="ARBA" id="ARBA00022741"/>
    </source>
</evidence>
<keyword evidence="3" id="KW-0597">Phosphoprotein</keyword>
<dbReference type="EMBL" id="WDCP01000089">
    <property type="protein sequence ID" value="KAB6336327.1"/>
    <property type="molecule type" value="Genomic_DNA"/>
</dbReference>
<protein>
    <recommendedName>
        <fullName evidence="2">histidine kinase</fullName>
        <ecNumber evidence="2">2.7.13.3</ecNumber>
    </recommendedName>
</protein>
<dbReference type="GO" id="GO:0004673">
    <property type="term" value="F:protein histidine kinase activity"/>
    <property type="evidence" value="ECO:0007669"/>
    <property type="project" value="UniProtKB-EC"/>
</dbReference>
<dbReference type="CDD" id="cd00075">
    <property type="entry name" value="HATPase"/>
    <property type="match status" value="1"/>
</dbReference>
<dbReference type="AlphaFoldDB" id="A0A6I0YMI2"/>
<keyword evidence="7 10" id="KW-0067">ATP-binding</keyword>
<dbReference type="RefSeq" id="WP_151927132.1">
    <property type="nucleotide sequence ID" value="NZ_JANUUS010000003.1"/>
</dbReference>
<dbReference type="PROSITE" id="PS50109">
    <property type="entry name" value="HIS_KIN"/>
    <property type="match status" value="1"/>
</dbReference>
<keyword evidence="6" id="KW-0418">Kinase</keyword>
<accession>A0A6I0YMI2</accession>
<evidence type="ECO:0000256" key="7">
    <source>
        <dbReference type="ARBA" id="ARBA00022840"/>
    </source>
</evidence>
<dbReference type="InterPro" id="IPR036890">
    <property type="entry name" value="HATPase_C_sf"/>
</dbReference>
<dbReference type="Pfam" id="PF02518">
    <property type="entry name" value="HATPase_c"/>
    <property type="match status" value="1"/>
</dbReference>
<keyword evidence="5" id="KW-0547">Nucleotide-binding</keyword>
<dbReference type="InterPro" id="IPR004358">
    <property type="entry name" value="Sig_transdc_His_kin-like_C"/>
</dbReference>
<keyword evidence="8" id="KW-0902">Two-component regulatory system</keyword>
<dbReference type="Proteomes" id="UP000438288">
    <property type="component" value="Unassembled WGS sequence"/>
</dbReference>
<dbReference type="PRINTS" id="PR00344">
    <property type="entry name" value="BCTRLSENSOR"/>
</dbReference>
<sequence>MNESLKIRPYARLLTMLGDQLIKNEQIAVIELIKNSYDADADWVKVSFENFSKDYKVTPSSRIVIEDNGTGMTKTIIEKSWMNPATPNKFSRDGKVRKTALKKRIIQGEKGIGRYAMLKLGKTIDLTTRAQGTNNEYSLCFDLKDYDDNFLSQSEQTDDLYLDSLEFNLITTSPSVFTKRRIDINNQIYDDNEHGTRIVISNLRGTWNKKKIEGITDSFFRFENLFDEIIGEHKENASKYNFNIGLYFDGEFVTRGKDNTNITLKNLFETQSVIKITNGLYDSSQGLFIYNQNDIHKELSIEDSAIKGNRVFRDHFSTLEDRKRIYRPISDFGDFKFDFYIFDFNAKEPSKYALVEEAKKIVKRHRVYLLRDEIRVLPYGDPEDDWLQVDISRGTISAGSFFSNDQIIGRIKITKFGNSHLKDKTNREGLIDDENYTSDFICIIRTFLSYLRIVVYKKYLDDNKEKDKIENTRQEKVEKEIKDLKEHFKENKEALGLIGQLEKSYKIERKYLETRAKQTESLAAVGLSVETSSHDIMLMLNQGVDELMALMSASTLPNFNHNNLTSELQKLIGIFSYVKNQMKDMQLLFTSSKQRRKQIRIKDILDKVVRIYKRTLDNHQISVEIILLGSPLVATCTDADLLQLFINLFDNSIYWMDVKGHFDKKIHITLDGDSCQMIFSDNGPGIREDDIPYIFEPFYSTKGIEGRGLGLYISRKLMERNDYFIDLANIKSEKVLEGANFVVTFIKQDNNEY</sequence>
<evidence type="ECO:0000256" key="2">
    <source>
        <dbReference type="ARBA" id="ARBA00012438"/>
    </source>
</evidence>
<dbReference type="InterPro" id="IPR005467">
    <property type="entry name" value="His_kinase_dom"/>
</dbReference>
<evidence type="ECO:0000313" key="10">
    <source>
        <dbReference type="EMBL" id="KAB6336327.1"/>
    </source>
</evidence>
<evidence type="ECO:0000256" key="8">
    <source>
        <dbReference type="ARBA" id="ARBA00023012"/>
    </source>
</evidence>
<evidence type="ECO:0000256" key="3">
    <source>
        <dbReference type="ARBA" id="ARBA00022553"/>
    </source>
</evidence>
<dbReference type="PANTHER" id="PTHR43065">
    <property type="entry name" value="SENSOR HISTIDINE KINASE"/>
    <property type="match status" value="1"/>
</dbReference>
<organism evidence="10 11">
    <name type="scientific">Bacteroides xylanisolvens</name>
    <dbReference type="NCBI Taxonomy" id="371601"/>
    <lineage>
        <taxon>Bacteria</taxon>
        <taxon>Pseudomonadati</taxon>
        <taxon>Bacteroidota</taxon>
        <taxon>Bacteroidia</taxon>
        <taxon>Bacteroidales</taxon>
        <taxon>Bacteroidaceae</taxon>
        <taxon>Bacteroides</taxon>
    </lineage>
</organism>
<dbReference type="Gene3D" id="3.30.565.10">
    <property type="entry name" value="Histidine kinase-like ATPase, C-terminal domain"/>
    <property type="match status" value="2"/>
</dbReference>
<comment type="caution">
    <text evidence="10">The sequence shown here is derived from an EMBL/GenBank/DDBJ whole genome shotgun (WGS) entry which is preliminary data.</text>
</comment>
<dbReference type="GO" id="GO:0005524">
    <property type="term" value="F:ATP binding"/>
    <property type="evidence" value="ECO:0007669"/>
    <property type="project" value="UniProtKB-KW"/>
</dbReference>
<feature type="domain" description="Histidine kinase" evidence="9">
    <location>
        <begin position="531"/>
        <end position="749"/>
    </location>
</feature>
<dbReference type="GO" id="GO:0000160">
    <property type="term" value="P:phosphorelay signal transduction system"/>
    <property type="evidence" value="ECO:0007669"/>
    <property type="project" value="UniProtKB-KW"/>
</dbReference>
<dbReference type="Pfam" id="PF13589">
    <property type="entry name" value="HATPase_c_3"/>
    <property type="match status" value="1"/>
</dbReference>
<evidence type="ECO:0000256" key="4">
    <source>
        <dbReference type="ARBA" id="ARBA00022679"/>
    </source>
</evidence>
<comment type="catalytic activity">
    <reaction evidence="1">
        <text>ATP + protein L-histidine = ADP + protein N-phospho-L-histidine.</text>
        <dbReference type="EC" id="2.7.13.3"/>
    </reaction>
</comment>
<reference evidence="10 11" key="1">
    <citation type="journal article" date="2019" name="Nat. Med.">
        <title>A library of human gut bacterial isolates paired with longitudinal multiomics data enables mechanistic microbiome research.</title>
        <authorList>
            <person name="Poyet M."/>
            <person name="Groussin M."/>
            <person name="Gibbons S.M."/>
            <person name="Avila-Pacheco J."/>
            <person name="Jiang X."/>
            <person name="Kearney S.M."/>
            <person name="Perrotta A.R."/>
            <person name="Berdy B."/>
            <person name="Zhao S."/>
            <person name="Lieberman T.D."/>
            <person name="Swanson P.K."/>
            <person name="Smith M."/>
            <person name="Roesemann S."/>
            <person name="Alexander J.E."/>
            <person name="Rich S.A."/>
            <person name="Livny J."/>
            <person name="Vlamakis H."/>
            <person name="Clish C."/>
            <person name="Bullock K."/>
            <person name="Deik A."/>
            <person name="Scott J."/>
            <person name="Pierce K.A."/>
            <person name="Xavier R.J."/>
            <person name="Alm E.J."/>
        </authorList>
    </citation>
    <scope>NUCLEOTIDE SEQUENCE [LARGE SCALE GENOMIC DNA]</scope>
    <source>
        <strain evidence="10 11">BIOML-A16</strain>
    </source>
</reference>
<dbReference type="GeneID" id="69589675"/>
<proteinExistence type="predicted"/>
<name>A0A6I0YMI2_9BACE</name>
<dbReference type="PANTHER" id="PTHR43065:SF10">
    <property type="entry name" value="PEROXIDE STRESS-ACTIVATED HISTIDINE KINASE MAK3"/>
    <property type="match status" value="1"/>
</dbReference>
<keyword evidence="4" id="KW-0808">Transferase</keyword>
<evidence type="ECO:0000259" key="9">
    <source>
        <dbReference type="PROSITE" id="PS50109"/>
    </source>
</evidence>
<dbReference type="SMART" id="SM00387">
    <property type="entry name" value="HATPase_c"/>
    <property type="match status" value="1"/>
</dbReference>
<dbReference type="EC" id="2.7.13.3" evidence="2"/>
<dbReference type="InterPro" id="IPR003594">
    <property type="entry name" value="HATPase_dom"/>
</dbReference>
<gene>
    <name evidence="10" type="ORF">GAZ43_23090</name>
</gene>